<keyword evidence="3" id="KW-1185">Reference proteome</keyword>
<evidence type="ECO:0000313" key="2">
    <source>
        <dbReference type="EMBL" id="CAD8185281.1"/>
    </source>
</evidence>
<protein>
    <submittedName>
        <fullName evidence="2">Uncharacterized protein</fullName>
    </submittedName>
</protein>
<dbReference type="Proteomes" id="UP000689195">
    <property type="component" value="Unassembled WGS sequence"/>
</dbReference>
<organism evidence="2 3">
    <name type="scientific">Paramecium pentaurelia</name>
    <dbReference type="NCBI Taxonomy" id="43138"/>
    <lineage>
        <taxon>Eukaryota</taxon>
        <taxon>Sar</taxon>
        <taxon>Alveolata</taxon>
        <taxon>Ciliophora</taxon>
        <taxon>Intramacronucleata</taxon>
        <taxon>Oligohymenophorea</taxon>
        <taxon>Peniculida</taxon>
        <taxon>Parameciidae</taxon>
        <taxon>Paramecium</taxon>
    </lineage>
</organism>
<reference evidence="2" key="1">
    <citation type="submission" date="2021-01" db="EMBL/GenBank/DDBJ databases">
        <authorList>
            <consortium name="Genoscope - CEA"/>
            <person name="William W."/>
        </authorList>
    </citation>
    <scope>NUCLEOTIDE SEQUENCE</scope>
</reference>
<comment type="caution">
    <text evidence="2">The sequence shown here is derived from an EMBL/GenBank/DDBJ whole genome shotgun (WGS) entry which is preliminary data.</text>
</comment>
<name>A0A8S1W7D6_9CILI</name>
<keyword evidence="1" id="KW-1133">Transmembrane helix</keyword>
<evidence type="ECO:0000313" key="3">
    <source>
        <dbReference type="Proteomes" id="UP000689195"/>
    </source>
</evidence>
<evidence type="ECO:0000256" key="1">
    <source>
        <dbReference type="SAM" id="Phobius"/>
    </source>
</evidence>
<accession>A0A8S1W7D6</accession>
<keyword evidence="1" id="KW-0472">Membrane</keyword>
<proteinExistence type="predicted"/>
<keyword evidence="1" id="KW-0812">Transmembrane</keyword>
<dbReference type="AlphaFoldDB" id="A0A8S1W7D6"/>
<feature type="transmembrane region" description="Helical" evidence="1">
    <location>
        <begin position="6"/>
        <end position="27"/>
    </location>
</feature>
<dbReference type="EMBL" id="CAJJDO010000085">
    <property type="protein sequence ID" value="CAD8185281.1"/>
    <property type="molecule type" value="Genomic_DNA"/>
</dbReference>
<sequence>MGLVSVLLQIVYLHSNLIVCIFMRTQIKVQIHQNKIKYQHQIRQKLL</sequence>
<gene>
    <name evidence="2" type="ORF">PPENT_87.1.T0850006</name>
</gene>